<dbReference type="Gene3D" id="2.170.130.10">
    <property type="entry name" value="TonB-dependent receptor, plug domain"/>
    <property type="match status" value="1"/>
</dbReference>
<dbReference type="Gene3D" id="2.60.40.1120">
    <property type="entry name" value="Carboxypeptidase-like, regulatory domain"/>
    <property type="match status" value="1"/>
</dbReference>
<evidence type="ECO:0000256" key="9">
    <source>
        <dbReference type="ARBA" id="ARBA00023237"/>
    </source>
</evidence>
<dbReference type="InterPro" id="IPR000531">
    <property type="entry name" value="Beta-barrel_TonB"/>
</dbReference>
<evidence type="ECO:0000256" key="11">
    <source>
        <dbReference type="RuleBase" id="RU003357"/>
    </source>
</evidence>
<dbReference type="GO" id="GO:0044718">
    <property type="term" value="P:siderophore transmembrane transport"/>
    <property type="evidence" value="ECO:0007669"/>
    <property type="project" value="TreeGrafter"/>
</dbReference>
<evidence type="ECO:0000256" key="6">
    <source>
        <dbReference type="ARBA" id="ARBA00023077"/>
    </source>
</evidence>
<keyword evidence="5 12" id="KW-0732">Signal</keyword>
<dbReference type="PANTHER" id="PTHR30069">
    <property type="entry name" value="TONB-DEPENDENT OUTER MEMBRANE RECEPTOR"/>
    <property type="match status" value="1"/>
</dbReference>
<keyword evidence="3 10" id="KW-1134">Transmembrane beta strand</keyword>
<dbReference type="InterPro" id="IPR036942">
    <property type="entry name" value="Beta-barrel_TonB_sf"/>
</dbReference>
<dbReference type="GO" id="GO:0005509">
    <property type="term" value="F:calcium ion binding"/>
    <property type="evidence" value="ECO:0007669"/>
    <property type="project" value="InterPro"/>
</dbReference>
<evidence type="ECO:0000259" key="13">
    <source>
        <dbReference type="PROSITE" id="PS50222"/>
    </source>
</evidence>
<evidence type="ECO:0000256" key="7">
    <source>
        <dbReference type="ARBA" id="ARBA00023136"/>
    </source>
</evidence>
<organism evidence="14 15">
    <name type="scientific">candidate division TA06 bacterium DG_26</name>
    <dbReference type="NCBI Taxonomy" id="1703771"/>
    <lineage>
        <taxon>Bacteria</taxon>
        <taxon>Bacteria division TA06</taxon>
    </lineage>
</organism>
<dbReference type="GO" id="GO:0015344">
    <property type="term" value="F:siderophore uptake transmembrane transporter activity"/>
    <property type="evidence" value="ECO:0007669"/>
    <property type="project" value="TreeGrafter"/>
</dbReference>
<evidence type="ECO:0000313" key="15">
    <source>
        <dbReference type="Proteomes" id="UP000051124"/>
    </source>
</evidence>
<dbReference type="SUPFAM" id="SSF49464">
    <property type="entry name" value="Carboxypeptidase regulatory domain-like"/>
    <property type="match status" value="1"/>
</dbReference>
<comment type="subcellular location">
    <subcellularLocation>
        <location evidence="1 10">Cell outer membrane</location>
        <topology evidence="1 10">Multi-pass membrane protein</topology>
    </subcellularLocation>
</comment>
<keyword evidence="4 10" id="KW-0812">Transmembrane</keyword>
<dbReference type="Proteomes" id="UP000051124">
    <property type="component" value="Unassembled WGS sequence"/>
</dbReference>
<protein>
    <recommendedName>
        <fullName evidence="13">EF-hand domain-containing protein</fullName>
    </recommendedName>
</protein>
<gene>
    <name evidence="14" type="ORF">AMJ40_04480</name>
</gene>
<dbReference type="Gene3D" id="2.40.170.20">
    <property type="entry name" value="TonB-dependent receptor, beta-barrel domain"/>
    <property type="match status" value="1"/>
</dbReference>
<proteinExistence type="inferred from homology"/>
<keyword evidence="7 10" id="KW-0472">Membrane</keyword>
<feature type="chain" id="PRO_5006639515" description="EF-hand domain-containing protein" evidence="12">
    <location>
        <begin position="21"/>
        <end position="975"/>
    </location>
</feature>
<dbReference type="GO" id="GO:0009279">
    <property type="term" value="C:cell outer membrane"/>
    <property type="evidence" value="ECO:0007669"/>
    <property type="project" value="UniProtKB-SubCell"/>
</dbReference>
<dbReference type="EMBL" id="LIZT01000037">
    <property type="protein sequence ID" value="KPJ49903.1"/>
    <property type="molecule type" value="Genomic_DNA"/>
</dbReference>
<evidence type="ECO:0000256" key="5">
    <source>
        <dbReference type="ARBA" id="ARBA00022729"/>
    </source>
</evidence>
<feature type="signal peptide" evidence="12">
    <location>
        <begin position="1"/>
        <end position="20"/>
    </location>
</feature>
<keyword evidence="9 10" id="KW-0998">Cell outer membrane</keyword>
<evidence type="ECO:0000256" key="4">
    <source>
        <dbReference type="ARBA" id="ARBA00022692"/>
    </source>
</evidence>
<evidence type="ECO:0000256" key="12">
    <source>
        <dbReference type="SAM" id="SignalP"/>
    </source>
</evidence>
<dbReference type="PROSITE" id="PS50222">
    <property type="entry name" value="EF_HAND_2"/>
    <property type="match status" value="1"/>
</dbReference>
<keyword evidence="6 11" id="KW-0798">TonB box</keyword>
<dbReference type="PANTHER" id="PTHR30069:SF29">
    <property type="entry name" value="HEMOGLOBIN AND HEMOGLOBIN-HAPTOGLOBIN-BINDING PROTEIN 1-RELATED"/>
    <property type="match status" value="1"/>
</dbReference>
<sequence>MRKVVLLILFTQLLTLPVYAGVTGKIAGRVVDVETREPLPGVNVLVRGTTMGAATDLEGYYYIINVPVGDYEIEARMIGYEPMTQTDANVSADLTTTIDFDLKPTVIEVPGVTVRAERPMVLRDATATTHVVDAEQIIRQPVHEFTDVIAQQAGVVNSEGGASGATSGLHLRGGRADEVAYMVDGMSVKDPISGQQGTEINVTAFEEMSVITGGFNAEYGQAMSGVVNLVTKEGRKFEGLSRYQTDQFFGGSLDEGRNRFEMSLGGPLPALPKVFYFVSGEVYTRDQQQSYEFPMSHTDREDYSVQGKLTYKVTPTMKVNLSGFLSRDQYGAYGFFIGLPGLDDRSENCWKYCPPRYRRAYWRKAYQLMATLTHQVTSNTFYEAKLGYFKTQNINGHRDMKDEEDRNWWEDLKFNPWWYDIEGDYRDWNAPGWSTKDEDGNYYYPYGVPGVFRLGPPGYWDERKSSYYGTKLDLTSQLTPRHQVKFGVDAKLYNVFRETGQYIYTIESMDSIVNPGTPDEETVKVVVPDKRTIDEALYFDIYDVAPREAALYLQDKIEYPGFVVNLGCRVDYFDANTWRFRDILVTRDSLGNLDTVGIAPKWQVSPRVGISFPVTDRSVFHVAYGHFFQMSRIRWLYDGYNTPRQEQRGAWGLVGNPDLKAQKTIQYEIGLSHQFTDDVALSLTTFYKDLYYLVGVRFIPAVPDPYSAYVTEDYGNVKGLEIVLRKRATEYLSGHLAYSLQQAEGTASWEREAYYDYIANVPVDPYTGEPFVLPVIDYPLEFDQRHTINANVDLLIPDGAGPAIGAVKPLQNLDVSVLTELASGLPYTRRDSRNYLVGETNAERMPWRWTTDLKFTKNFHLFGLKLALFGEITNLFNRKDILNLYPNTGLVADNGMLQDYTTYIDQTFPGDYLDDGQILVGEINEADQRRDLDGDGYITLDEWYDSYKTAYEDFMNDPYMYDDPRHIDIGISLSW</sequence>
<dbReference type="InterPro" id="IPR039426">
    <property type="entry name" value="TonB-dep_rcpt-like"/>
</dbReference>
<evidence type="ECO:0000256" key="2">
    <source>
        <dbReference type="ARBA" id="ARBA00022448"/>
    </source>
</evidence>
<accession>A0A0S7WIJ7</accession>
<dbReference type="InterPro" id="IPR018247">
    <property type="entry name" value="EF_Hand_1_Ca_BS"/>
</dbReference>
<evidence type="ECO:0000256" key="1">
    <source>
        <dbReference type="ARBA" id="ARBA00004571"/>
    </source>
</evidence>
<dbReference type="AlphaFoldDB" id="A0A0S7WIJ7"/>
<reference evidence="14 15" key="1">
    <citation type="journal article" date="2015" name="Microbiome">
        <title>Genomic resolution of linkages in carbon, nitrogen, and sulfur cycling among widespread estuary sediment bacteria.</title>
        <authorList>
            <person name="Baker B.J."/>
            <person name="Lazar C.S."/>
            <person name="Teske A.P."/>
            <person name="Dick G.J."/>
        </authorList>
    </citation>
    <scope>NUCLEOTIDE SEQUENCE [LARGE SCALE GENOMIC DNA]</scope>
    <source>
        <strain evidence="14">DG_26</strain>
    </source>
</reference>
<dbReference type="InterPro" id="IPR008969">
    <property type="entry name" value="CarboxyPept-like_regulatory"/>
</dbReference>
<keyword evidence="8" id="KW-0675">Receptor</keyword>
<dbReference type="Pfam" id="PF00593">
    <property type="entry name" value="TonB_dep_Rec_b-barrel"/>
    <property type="match status" value="1"/>
</dbReference>
<evidence type="ECO:0000256" key="3">
    <source>
        <dbReference type="ARBA" id="ARBA00022452"/>
    </source>
</evidence>
<dbReference type="SUPFAM" id="SSF56935">
    <property type="entry name" value="Porins"/>
    <property type="match status" value="1"/>
</dbReference>
<evidence type="ECO:0000256" key="8">
    <source>
        <dbReference type="ARBA" id="ARBA00023170"/>
    </source>
</evidence>
<comment type="similarity">
    <text evidence="10 11">Belongs to the TonB-dependent receptor family.</text>
</comment>
<name>A0A0S7WIJ7_UNCT6</name>
<dbReference type="InterPro" id="IPR002048">
    <property type="entry name" value="EF_hand_dom"/>
</dbReference>
<dbReference type="InterPro" id="IPR037066">
    <property type="entry name" value="Plug_dom_sf"/>
</dbReference>
<evidence type="ECO:0000313" key="14">
    <source>
        <dbReference type="EMBL" id="KPJ49903.1"/>
    </source>
</evidence>
<dbReference type="Pfam" id="PF07715">
    <property type="entry name" value="Plug"/>
    <property type="match status" value="1"/>
</dbReference>
<feature type="domain" description="EF-hand" evidence="13">
    <location>
        <begin position="931"/>
        <end position="953"/>
    </location>
</feature>
<dbReference type="PROSITE" id="PS52016">
    <property type="entry name" value="TONB_DEPENDENT_REC_3"/>
    <property type="match status" value="1"/>
</dbReference>
<keyword evidence="2 10" id="KW-0813">Transport</keyword>
<comment type="caution">
    <text evidence="14">The sequence shown here is derived from an EMBL/GenBank/DDBJ whole genome shotgun (WGS) entry which is preliminary data.</text>
</comment>
<dbReference type="InterPro" id="IPR012910">
    <property type="entry name" value="Plug_dom"/>
</dbReference>
<dbReference type="Pfam" id="PF13715">
    <property type="entry name" value="CarbopepD_reg_2"/>
    <property type="match status" value="1"/>
</dbReference>
<dbReference type="PROSITE" id="PS00018">
    <property type="entry name" value="EF_HAND_1"/>
    <property type="match status" value="1"/>
</dbReference>
<evidence type="ECO:0000256" key="10">
    <source>
        <dbReference type="PROSITE-ProRule" id="PRU01360"/>
    </source>
</evidence>